<dbReference type="PANTHER" id="PTHR42939">
    <property type="entry name" value="ABC TRANSPORTER ATP-BINDING PROTEIN ALBC-RELATED"/>
    <property type="match status" value="1"/>
</dbReference>
<dbReference type="KEGG" id="tsph:KIH39_02635"/>
<keyword evidence="2" id="KW-0547">Nucleotide-binding</keyword>
<dbReference type="GO" id="GO:0016887">
    <property type="term" value="F:ATP hydrolysis activity"/>
    <property type="evidence" value="ECO:0007669"/>
    <property type="project" value="InterPro"/>
</dbReference>
<gene>
    <name evidence="6" type="ORF">KIH39_02635</name>
</gene>
<sequence>MTRAIEFTNVSKIYGSGWPNRYRIPALDKISLHIESGTCHALLGPNRSGKTTFVKLLLGLCKPTEGEISRLGDSPKNKSTLAKIGYVHENQLFPRYLTARELLRYYGSLSLIPQSKLNPKVDALLKKVGLADRATEPISRFSKGMIQRLGLAQSLLNDPELLILDEPTEGLDLSGRQLLRDVVHEQKKRGATTLLISHVFPEVEQLCDRVTVLVAGQVAKQAEITDLLRDPKSGQPRSLEDALRPLYKTNNP</sequence>
<dbReference type="PROSITE" id="PS50893">
    <property type="entry name" value="ABC_TRANSPORTER_2"/>
    <property type="match status" value="1"/>
</dbReference>
<dbReference type="PROSITE" id="PS00211">
    <property type="entry name" value="ABC_TRANSPORTER_1"/>
    <property type="match status" value="1"/>
</dbReference>
<dbReference type="SMART" id="SM00382">
    <property type="entry name" value="AAA"/>
    <property type="match status" value="1"/>
</dbReference>
<keyword evidence="3 6" id="KW-0067">ATP-binding</keyword>
<accession>A0A8E6B673</accession>
<protein>
    <submittedName>
        <fullName evidence="6">ABC transporter ATP-binding protein</fullName>
    </submittedName>
</protein>
<dbReference type="GO" id="GO:0005524">
    <property type="term" value="F:ATP binding"/>
    <property type="evidence" value="ECO:0007669"/>
    <property type="project" value="UniProtKB-KW"/>
</dbReference>
<dbReference type="Pfam" id="PF00005">
    <property type="entry name" value="ABC_tran"/>
    <property type="match status" value="1"/>
</dbReference>
<evidence type="ECO:0000259" key="5">
    <source>
        <dbReference type="PROSITE" id="PS50893"/>
    </source>
</evidence>
<evidence type="ECO:0000313" key="7">
    <source>
        <dbReference type="Proteomes" id="UP000676194"/>
    </source>
</evidence>
<feature type="compositionally biased region" description="Basic and acidic residues" evidence="4">
    <location>
        <begin position="229"/>
        <end position="243"/>
    </location>
</feature>
<evidence type="ECO:0000256" key="3">
    <source>
        <dbReference type="ARBA" id="ARBA00022840"/>
    </source>
</evidence>
<dbReference type="PANTHER" id="PTHR42939:SF1">
    <property type="entry name" value="ABC TRANSPORTER ATP-BINDING PROTEIN ALBC-RELATED"/>
    <property type="match status" value="1"/>
</dbReference>
<organism evidence="6 7">
    <name type="scientific">Telmatocola sphagniphila</name>
    <dbReference type="NCBI Taxonomy" id="1123043"/>
    <lineage>
        <taxon>Bacteria</taxon>
        <taxon>Pseudomonadati</taxon>
        <taxon>Planctomycetota</taxon>
        <taxon>Planctomycetia</taxon>
        <taxon>Gemmatales</taxon>
        <taxon>Gemmataceae</taxon>
    </lineage>
</organism>
<dbReference type="InterPro" id="IPR003439">
    <property type="entry name" value="ABC_transporter-like_ATP-bd"/>
</dbReference>
<keyword evidence="1" id="KW-0813">Transport</keyword>
<dbReference type="CDD" id="cd03230">
    <property type="entry name" value="ABC_DR_subfamily_A"/>
    <property type="match status" value="1"/>
</dbReference>
<dbReference type="InterPro" id="IPR027417">
    <property type="entry name" value="P-loop_NTPase"/>
</dbReference>
<dbReference type="InterPro" id="IPR003593">
    <property type="entry name" value="AAA+_ATPase"/>
</dbReference>
<evidence type="ECO:0000313" key="6">
    <source>
        <dbReference type="EMBL" id="QVL32835.1"/>
    </source>
</evidence>
<dbReference type="SUPFAM" id="SSF52540">
    <property type="entry name" value="P-loop containing nucleoside triphosphate hydrolases"/>
    <property type="match status" value="1"/>
</dbReference>
<evidence type="ECO:0000256" key="1">
    <source>
        <dbReference type="ARBA" id="ARBA00022448"/>
    </source>
</evidence>
<dbReference type="InterPro" id="IPR051782">
    <property type="entry name" value="ABC_Transporter_VariousFunc"/>
</dbReference>
<dbReference type="Gene3D" id="3.40.50.300">
    <property type="entry name" value="P-loop containing nucleotide triphosphate hydrolases"/>
    <property type="match status" value="1"/>
</dbReference>
<feature type="region of interest" description="Disordered" evidence="4">
    <location>
        <begin position="229"/>
        <end position="252"/>
    </location>
</feature>
<evidence type="ECO:0000256" key="4">
    <source>
        <dbReference type="SAM" id="MobiDB-lite"/>
    </source>
</evidence>
<evidence type="ECO:0000256" key="2">
    <source>
        <dbReference type="ARBA" id="ARBA00022741"/>
    </source>
</evidence>
<dbReference type="AlphaFoldDB" id="A0A8E6B673"/>
<proteinExistence type="predicted"/>
<reference evidence="6" key="1">
    <citation type="submission" date="2021-05" db="EMBL/GenBank/DDBJ databases">
        <title>Complete genome sequence of the cellulolytic planctomycete Telmatocola sphagniphila SP2T and characterization of the first cellulase from planctomycetes.</title>
        <authorList>
            <person name="Rakitin A.L."/>
            <person name="Beletsky A.V."/>
            <person name="Naumoff D.G."/>
            <person name="Kulichevskaya I.S."/>
            <person name="Mardanov A.V."/>
            <person name="Ravin N.V."/>
            <person name="Dedysh S.N."/>
        </authorList>
    </citation>
    <scope>NUCLEOTIDE SEQUENCE</scope>
    <source>
        <strain evidence="6">SP2T</strain>
    </source>
</reference>
<dbReference type="InterPro" id="IPR017871">
    <property type="entry name" value="ABC_transporter-like_CS"/>
</dbReference>
<name>A0A8E6B673_9BACT</name>
<feature type="domain" description="ABC transporter" evidence="5">
    <location>
        <begin position="5"/>
        <end position="240"/>
    </location>
</feature>
<dbReference type="EMBL" id="CP074694">
    <property type="protein sequence ID" value="QVL32835.1"/>
    <property type="molecule type" value="Genomic_DNA"/>
</dbReference>
<dbReference type="Proteomes" id="UP000676194">
    <property type="component" value="Chromosome"/>
</dbReference>
<keyword evidence="7" id="KW-1185">Reference proteome</keyword>